<name>A0AA42TWU4_9BURK</name>
<evidence type="ECO:0000313" key="2">
    <source>
        <dbReference type="Proteomes" id="UP001161065"/>
    </source>
</evidence>
<organism evidence="1 2">
    <name type="scientific">Comamonas thiooxydans</name>
    <dbReference type="NCBI Taxonomy" id="363952"/>
    <lineage>
        <taxon>Bacteria</taxon>
        <taxon>Pseudomonadati</taxon>
        <taxon>Pseudomonadota</taxon>
        <taxon>Betaproteobacteria</taxon>
        <taxon>Burkholderiales</taxon>
        <taxon>Comamonadaceae</taxon>
        <taxon>Comamonas</taxon>
    </lineage>
</organism>
<proteinExistence type="predicted"/>
<dbReference type="Proteomes" id="UP001161065">
    <property type="component" value="Unassembled WGS sequence"/>
</dbReference>
<dbReference type="GeneID" id="69560189"/>
<comment type="caution">
    <text evidence="1">The sequence shown here is derived from an EMBL/GenBank/DDBJ whole genome shotgun (WGS) entry which is preliminary data.</text>
</comment>
<gene>
    <name evidence="1" type="ORF">N5D63_25455</name>
</gene>
<evidence type="ECO:0000313" key="1">
    <source>
        <dbReference type="EMBL" id="MDH1337485.1"/>
    </source>
</evidence>
<dbReference type="EMBL" id="JAOCEK010000042">
    <property type="protein sequence ID" value="MDH1337485.1"/>
    <property type="molecule type" value="Genomic_DNA"/>
</dbReference>
<dbReference type="RefSeq" id="WP_224651146.1">
    <property type="nucleotide sequence ID" value="NC_013446.2"/>
</dbReference>
<sequence length="21" mass="2287">MTMGFAASEKKMLKVGDKVKS</sequence>
<accession>A0AA42TWU4</accession>
<dbReference type="AlphaFoldDB" id="A0AA42TWU4"/>
<protein>
    <submittedName>
        <fullName evidence="1">Uncharacterized protein</fullName>
    </submittedName>
</protein>
<reference evidence="1" key="1">
    <citation type="submission" date="2022-09" db="EMBL/GenBank/DDBJ databases">
        <title>Intensive care unit water sources are persistently colonized with multi-drug resistant bacteria and are the site of extensive horizontal gene transfer of antibiotic resistance genes.</title>
        <authorList>
            <person name="Diorio-Toth L."/>
        </authorList>
    </citation>
    <scope>NUCLEOTIDE SEQUENCE</scope>
    <source>
        <strain evidence="1">GD03832</strain>
    </source>
</reference>